<protein>
    <recommendedName>
        <fullName evidence="6 7">6-phosphogluconolactonase</fullName>
        <shortName evidence="7">6PGL</shortName>
        <ecNumber evidence="5 7">3.1.1.31</ecNumber>
    </recommendedName>
</protein>
<dbReference type="GO" id="GO:0017057">
    <property type="term" value="F:6-phosphogluconolactonase activity"/>
    <property type="evidence" value="ECO:0007669"/>
    <property type="project" value="UniProtKB-UniRule"/>
</dbReference>
<dbReference type="UniPathway" id="UPA00115">
    <property type="reaction ID" value="UER00409"/>
</dbReference>
<dbReference type="InterPro" id="IPR037171">
    <property type="entry name" value="NagB/RpiA_transferase-like"/>
</dbReference>
<dbReference type="CDD" id="cd01400">
    <property type="entry name" value="6PGL"/>
    <property type="match status" value="1"/>
</dbReference>
<dbReference type="InterPro" id="IPR039104">
    <property type="entry name" value="6PGL"/>
</dbReference>
<organism evidence="9">
    <name type="scientific">Propionibacterium freudenreichii subsp. freudenreichii</name>
    <dbReference type="NCBI Taxonomy" id="66712"/>
    <lineage>
        <taxon>Bacteria</taxon>
        <taxon>Bacillati</taxon>
        <taxon>Actinomycetota</taxon>
        <taxon>Actinomycetes</taxon>
        <taxon>Propionibacteriales</taxon>
        <taxon>Propionibacteriaceae</taxon>
        <taxon>Propionibacterium</taxon>
    </lineage>
</organism>
<dbReference type="SUPFAM" id="SSF100950">
    <property type="entry name" value="NagB/RpiA/CoA transferase-like"/>
    <property type="match status" value="1"/>
</dbReference>
<dbReference type="PANTHER" id="PTHR11054:SF0">
    <property type="entry name" value="6-PHOSPHOGLUCONOLACTONASE"/>
    <property type="match status" value="1"/>
</dbReference>
<proteinExistence type="inferred from homology"/>
<feature type="domain" description="Glucosamine/galactosamine-6-phosphate isomerase" evidence="8">
    <location>
        <begin position="17"/>
        <end position="235"/>
    </location>
</feature>
<evidence type="ECO:0000256" key="4">
    <source>
        <dbReference type="ARBA" id="ARBA00010662"/>
    </source>
</evidence>
<dbReference type="PATRIC" id="fig|66712.6.peg.1458"/>
<evidence type="ECO:0000256" key="5">
    <source>
        <dbReference type="ARBA" id="ARBA00013198"/>
    </source>
</evidence>
<dbReference type="AlphaFoldDB" id="A0A068VTW2"/>
<dbReference type="NCBIfam" id="TIGR01198">
    <property type="entry name" value="pgl"/>
    <property type="match status" value="1"/>
</dbReference>
<evidence type="ECO:0000256" key="7">
    <source>
        <dbReference type="RuleBase" id="RU365095"/>
    </source>
</evidence>
<accession>A0A068VTW2</accession>
<keyword evidence="7 9" id="KW-0378">Hydrolase</keyword>
<dbReference type="Pfam" id="PF01182">
    <property type="entry name" value="Glucosamine_iso"/>
    <property type="match status" value="1"/>
</dbReference>
<comment type="catalytic activity">
    <reaction evidence="1 7">
        <text>6-phospho-D-glucono-1,5-lactone + H2O = 6-phospho-D-gluconate + H(+)</text>
        <dbReference type="Rhea" id="RHEA:12556"/>
        <dbReference type="ChEBI" id="CHEBI:15377"/>
        <dbReference type="ChEBI" id="CHEBI:15378"/>
        <dbReference type="ChEBI" id="CHEBI:57955"/>
        <dbReference type="ChEBI" id="CHEBI:58759"/>
        <dbReference type="EC" id="3.1.1.31"/>
    </reaction>
</comment>
<comment type="function">
    <text evidence="2 7">Hydrolysis of 6-phosphogluconolactone to 6-phosphogluconate.</text>
</comment>
<evidence type="ECO:0000256" key="1">
    <source>
        <dbReference type="ARBA" id="ARBA00000832"/>
    </source>
</evidence>
<dbReference type="InterPro" id="IPR005900">
    <property type="entry name" value="6-phosphogluconolactonase_DevB"/>
</dbReference>
<evidence type="ECO:0000256" key="3">
    <source>
        <dbReference type="ARBA" id="ARBA00004961"/>
    </source>
</evidence>
<comment type="pathway">
    <text evidence="3 7">Carbohydrate degradation; pentose phosphate pathway; D-ribulose 5-phosphate from D-glucose 6-phosphate (oxidative stage): step 2/3.</text>
</comment>
<evidence type="ECO:0000313" key="9">
    <source>
        <dbReference type="EMBL" id="CEP27432.1"/>
    </source>
</evidence>
<evidence type="ECO:0000259" key="8">
    <source>
        <dbReference type="Pfam" id="PF01182"/>
    </source>
</evidence>
<dbReference type="KEGG" id="pfre:RM25_1428"/>
<name>A0A068VTW2_PROFF</name>
<gene>
    <name evidence="9" type="primary">devB</name>
    <name evidence="7" type="synonym">pgl</name>
    <name evidence="9" type="ORF">PFCIRM138_01565</name>
</gene>
<evidence type="ECO:0000256" key="6">
    <source>
        <dbReference type="ARBA" id="ARBA00020337"/>
    </source>
</evidence>
<dbReference type="EC" id="3.1.1.31" evidence="5 7"/>
<dbReference type="Gene3D" id="3.40.50.1360">
    <property type="match status" value="1"/>
</dbReference>
<evidence type="ECO:0000256" key="2">
    <source>
        <dbReference type="ARBA" id="ARBA00002681"/>
    </source>
</evidence>
<reference evidence="9" key="1">
    <citation type="submission" date="2014-08" db="EMBL/GenBank/DDBJ databases">
        <authorList>
            <person name="Falentin Helene"/>
        </authorList>
    </citation>
    <scope>NUCLEOTIDE SEQUENCE</scope>
</reference>
<dbReference type="EMBL" id="LM676436">
    <property type="protein sequence ID" value="CEP27432.1"/>
    <property type="molecule type" value="Genomic_DNA"/>
</dbReference>
<comment type="similarity">
    <text evidence="4 7">Belongs to the glucosamine/galactosamine-6-phosphate isomerase family. 6-phosphogluconolactonase subfamily.</text>
</comment>
<sequence>MMAPPMTSAPRVLRYLDNEELTTGAGTLLVSALAEMQRRQEYVNLCLSGGPTVLSALTHFAALARTGAFDASRLQLWWASERFVTTTDPVRNSVQALSILAGAVTLVPSQIHAMPSRTGKTDPDDAAYAYAKDIGDTQFDITMLELGDDGHIASIFPNHPSYAVQSTTTLQAVGVADAPMDPPERVTLTLPAINRSRQVWMLASGATKQDALAGSLRGESRYPASQAHGADWTLWFADQDAAGELPCFRCDL</sequence>
<dbReference type="PANTHER" id="PTHR11054">
    <property type="entry name" value="6-PHOSPHOGLUCONOLACTONASE"/>
    <property type="match status" value="1"/>
</dbReference>
<dbReference type="InterPro" id="IPR006148">
    <property type="entry name" value="Glc/Gal-6P_isomerase"/>
</dbReference>
<dbReference type="GO" id="GO:0005975">
    <property type="term" value="P:carbohydrate metabolic process"/>
    <property type="evidence" value="ECO:0007669"/>
    <property type="project" value="UniProtKB-UniRule"/>
</dbReference>
<dbReference type="GO" id="GO:0006098">
    <property type="term" value="P:pentose-phosphate shunt"/>
    <property type="evidence" value="ECO:0007669"/>
    <property type="project" value="UniProtKB-UniPathway"/>
</dbReference>